<keyword evidence="3 5" id="KW-0479">Metal-binding</keyword>
<dbReference type="SUPFAM" id="SSF54719">
    <property type="entry name" value="Fe,Mn superoxide dismutase (SOD), C-terminal domain"/>
    <property type="match status" value="1"/>
</dbReference>
<comment type="similarity">
    <text evidence="1 5">Belongs to the iron/manganese superoxide dismutase family.</text>
</comment>
<comment type="caution">
    <text evidence="9">The sequence shown here is derived from an EMBL/GenBank/DDBJ whole genome shotgun (WGS) entry which is preliminary data.</text>
</comment>
<dbReference type="InterPro" id="IPR036324">
    <property type="entry name" value="Mn/Fe_SOD_N_sf"/>
</dbReference>
<feature type="domain" description="Manganese/iron superoxide dismutase N-terminal" evidence="7">
    <location>
        <begin position="25"/>
        <end position="109"/>
    </location>
</feature>
<evidence type="ECO:0000259" key="8">
    <source>
        <dbReference type="Pfam" id="PF02777"/>
    </source>
</evidence>
<dbReference type="RefSeq" id="WP_377706808.1">
    <property type="nucleotide sequence ID" value="NZ_JBHRTE010000019.1"/>
</dbReference>
<proteinExistence type="inferred from homology"/>
<organism evidence="9 10">
    <name type="scientific">Paracoccus fontiphilus</name>
    <dbReference type="NCBI Taxonomy" id="1815556"/>
    <lineage>
        <taxon>Bacteria</taxon>
        <taxon>Pseudomonadati</taxon>
        <taxon>Pseudomonadota</taxon>
        <taxon>Alphaproteobacteria</taxon>
        <taxon>Rhodobacterales</taxon>
        <taxon>Paracoccaceae</taxon>
        <taxon>Paracoccus</taxon>
    </lineage>
</organism>
<protein>
    <recommendedName>
        <fullName evidence="2 5">Superoxide dismutase</fullName>
        <ecNumber evidence="2 5">1.15.1.1</ecNumber>
    </recommendedName>
</protein>
<dbReference type="Pfam" id="PF00081">
    <property type="entry name" value="Sod_Fe_N"/>
    <property type="match status" value="1"/>
</dbReference>
<evidence type="ECO:0000313" key="9">
    <source>
        <dbReference type="EMBL" id="MFC3167264.1"/>
    </source>
</evidence>
<keyword evidence="10" id="KW-1185">Reference proteome</keyword>
<dbReference type="Proteomes" id="UP001595557">
    <property type="component" value="Unassembled WGS sequence"/>
</dbReference>
<evidence type="ECO:0000259" key="7">
    <source>
        <dbReference type="Pfam" id="PF00081"/>
    </source>
</evidence>
<name>A0ABV7I9E3_9RHOB</name>
<sequence length="229" mass="25166">MLHRTLLTAAAIALPAAAFAQDAGTFTLPDLPYAADALEPAISAQTMELHHGKHHQTYVDNLNKAIAAGDAPADLPIEDLVARAGTFTPAIRNNAGGHWNHSFFWESMAPADGRGEMSAELTQAIDTAFGSADEFKAAFEKAGADRFGSGWVWLIVNDQDQLEITSTPNQDNPLMDVAETQGTPILGNDVWEHAYYLTYNNRRAEYLSTWWEVVNWTKVSERYDEALAE</sequence>
<dbReference type="InterPro" id="IPR001189">
    <property type="entry name" value="Mn/Fe_SOD"/>
</dbReference>
<accession>A0ABV7I9E3</accession>
<dbReference type="GO" id="GO:0004784">
    <property type="term" value="F:superoxide dismutase activity"/>
    <property type="evidence" value="ECO:0007669"/>
    <property type="project" value="UniProtKB-EC"/>
</dbReference>
<dbReference type="EMBL" id="JBHRTE010000019">
    <property type="protein sequence ID" value="MFC3167264.1"/>
    <property type="molecule type" value="Genomic_DNA"/>
</dbReference>
<evidence type="ECO:0000256" key="4">
    <source>
        <dbReference type="ARBA" id="ARBA00023002"/>
    </source>
</evidence>
<evidence type="ECO:0000256" key="3">
    <source>
        <dbReference type="ARBA" id="ARBA00022723"/>
    </source>
</evidence>
<dbReference type="Gene3D" id="1.10.287.990">
    <property type="entry name" value="Fe,Mn superoxide dismutase (SOD) domain"/>
    <property type="match status" value="1"/>
</dbReference>
<evidence type="ECO:0000256" key="2">
    <source>
        <dbReference type="ARBA" id="ARBA00012682"/>
    </source>
</evidence>
<dbReference type="InterPro" id="IPR036314">
    <property type="entry name" value="SOD_C_sf"/>
</dbReference>
<dbReference type="Gene3D" id="3.55.40.20">
    <property type="entry name" value="Iron/manganese superoxide dismutase, C-terminal domain"/>
    <property type="match status" value="1"/>
</dbReference>
<keyword evidence="6" id="KW-0732">Signal</keyword>
<dbReference type="PIRSF" id="PIRSF000349">
    <property type="entry name" value="SODismutase"/>
    <property type="match status" value="1"/>
</dbReference>
<evidence type="ECO:0000256" key="6">
    <source>
        <dbReference type="SAM" id="SignalP"/>
    </source>
</evidence>
<dbReference type="Pfam" id="PF02777">
    <property type="entry name" value="Sod_Fe_C"/>
    <property type="match status" value="1"/>
</dbReference>
<evidence type="ECO:0000256" key="1">
    <source>
        <dbReference type="ARBA" id="ARBA00008714"/>
    </source>
</evidence>
<feature type="chain" id="PRO_5047459972" description="Superoxide dismutase" evidence="6">
    <location>
        <begin position="21"/>
        <end position="229"/>
    </location>
</feature>
<dbReference type="PROSITE" id="PS00088">
    <property type="entry name" value="SOD_MN"/>
    <property type="match status" value="1"/>
</dbReference>
<dbReference type="PANTHER" id="PTHR43595">
    <property type="entry name" value="37S RIBOSOMAL PROTEIN S26, MITOCHONDRIAL"/>
    <property type="match status" value="1"/>
</dbReference>
<dbReference type="PANTHER" id="PTHR43595:SF2">
    <property type="entry name" value="SMALL RIBOSOMAL SUBUNIT PROTEIN MS42"/>
    <property type="match status" value="1"/>
</dbReference>
<keyword evidence="4 5" id="KW-0560">Oxidoreductase</keyword>
<evidence type="ECO:0000256" key="5">
    <source>
        <dbReference type="RuleBase" id="RU000414"/>
    </source>
</evidence>
<dbReference type="SUPFAM" id="SSF46609">
    <property type="entry name" value="Fe,Mn superoxide dismutase (SOD), N-terminal domain"/>
    <property type="match status" value="1"/>
</dbReference>
<dbReference type="PRINTS" id="PR01703">
    <property type="entry name" value="MNSODISMTASE"/>
</dbReference>
<comment type="function">
    <text evidence="5">Destroys radicals which are normally produced within the cells and which are toxic to biological systems.</text>
</comment>
<feature type="signal peptide" evidence="6">
    <location>
        <begin position="1"/>
        <end position="20"/>
    </location>
</feature>
<dbReference type="InterPro" id="IPR019831">
    <property type="entry name" value="Mn/Fe_SOD_N"/>
</dbReference>
<dbReference type="EC" id="1.15.1.1" evidence="2 5"/>
<dbReference type="InterPro" id="IPR019833">
    <property type="entry name" value="Mn/Fe_SOD_BS"/>
</dbReference>
<comment type="catalytic activity">
    <reaction evidence="5">
        <text>2 superoxide + 2 H(+) = H2O2 + O2</text>
        <dbReference type="Rhea" id="RHEA:20696"/>
        <dbReference type="ChEBI" id="CHEBI:15378"/>
        <dbReference type="ChEBI" id="CHEBI:15379"/>
        <dbReference type="ChEBI" id="CHEBI:16240"/>
        <dbReference type="ChEBI" id="CHEBI:18421"/>
        <dbReference type="EC" id="1.15.1.1"/>
    </reaction>
</comment>
<gene>
    <name evidence="9" type="ORF">ACFOD7_04290</name>
</gene>
<dbReference type="InterPro" id="IPR019832">
    <property type="entry name" value="Mn/Fe_SOD_C"/>
</dbReference>
<reference evidence="10" key="1">
    <citation type="journal article" date="2019" name="Int. J. Syst. Evol. Microbiol.">
        <title>The Global Catalogue of Microorganisms (GCM) 10K type strain sequencing project: providing services to taxonomists for standard genome sequencing and annotation.</title>
        <authorList>
            <consortium name="The Broad Institute Genomics Platform"/>
            <consortium name="The Broad Institute Genome Sequencing Center for Infectious Disease"/>
            <person name="Wu L."/>
            <person name="Ma J."/>
        </authorList>
    </citation>
    <scope>NUCLEOTIDE SEQUENCE [LARGE SCALE GENOMIC DNA]</scope>
    <source>
        <strain evidence="10">KCTC 52239</strain>
    </source>
</reference>
<evidence type="ECO:0000313" key="10">
    <source>
        <dbReference type="Proteomes" id="UP001595557"/>
    </source>
</evidence>
<feature type="domain" description="Manganese/iron superoxide dismutase C-terminal" evidence="8">
    <location>
        <begin position="118"/>
        <end position="222"/>
    </location>
</feature>